<dbReference type="EMBL" id="JBHFQA010000014">
    <property type="protein sequence ID" value="KAL2088180.1"/>
    <property type="molecule type" value="Genomic_DNA"/>
</dbReference>
<proteinExistence type="predicted"/>
<organism evidence="2 3">
    <name type="scientific">Coilia grayii</name>
    <name type="common">Gray's grenadier anchovy</name>
    <dbReference type="NCBI Taxonomy" id="363190"/>
    <lineage>
        <taxon>Eukaryota</taxon>
        <taxon>Metazoa</taxon>
        <taxon>Chordata</taxon>
        <taxon>Craniata</taxon>
        <taxon>Vertebrata</taxon>
        <taxon>Euteleostomi</taxon>
        <taxon>Actinopterygii</taxon>
        <taxon>Neopterygii</taxon>
        <taxon>Teleostei</taxon>
        <taxon>Clupei</taxon>
        <taxon>Clupeiformes</taxon>
        <taxon>Clupeoidei</taxon>
        <taxon>Engraulidae</taxon>
        <taxon>Coilinae</taxon>
        <taxon>Coilia</taxon>
    </lineage>
</organism>
<accession>A0ABD1JND5</accession>
<comment type="caution">
    <text evidence="2">The sequence shown here is derived from an EMBL/GenBank/DDBJ whole genome shotgun (WGS) entry which is preliminary data.</text>
</comment>
<protein>
    <recommendedName>
        <fullName evidence="1">Ig-like domain-containing protein</fullName>
    </recommendedName>
</protein>
<gene>
    <name evidence="2" type="ORF">ACEWY4_017008</name>
</gene>
<keyword evidence="3" id="KW-1185">Reference proteome</keyword>
<dbReference type="Gene3D" id="2.60.40.10">
    <property type="entry name" value="Immunoglobulins"/>
    <property type="match status" value="2"/>
</dbReference>
<dbReference type="AlphaFoldDB" id="A0ABD1JND5"/>
<dbReference type="InterPro" id="IPR013783">
    <property type="entry name" value="Ig-like_fold"/>
</dbReference>
<dbReference type="PROSITE" id="PS50835">
    <property type="entry name" value="IG_LIKE"/>
    <property type="match status" value="1"/>
</dbReference>
<evidence type="ECO:0000313" key="2">
    <source>
        <dbReference type="EMBL" id="KAL2088180.1"/>
    </source>
</evidence>
<evidence type="ECO:0000259" key="1">
    <source>
        <dbReference type="PROSITE" id="PS50835"/>
    </source>
</evidence>
<evidence type="ECO:0000313" key="3">
    <source>
        <dbReference type="Proteomes" id="UP001591681"/>
    </source>
</evidence>
<name>A0ABD1JND5_9TELE</name>
<dbReference type="InterPro" id="IPR007110">
    <property type="entry name" value="Ig-like_dom"/>
</dbReference>
<feature type="domain" description="Ig-like" evidence="1">
    <location>
        <begin position="130"/>
        <end position="222"/>
    </location>
</feature>
<dbReference type="Proteomes" id="UP001591681">
    <property type="component" value="Unassembled WGS sequence"/>
</dbReference>
<dbReference type="SUPFAM" id="SSF48726">
    <property type="entry name" value="Immunoglobulin"/>
    <property type="match status" value="1"/>
</dbReference>
<sequence>MPSHTPSHTQNNLSQLKPDFFFSKGRLKMDFHKALVFVWCLCGVGLNASTDSSCHMTLEGQSFAITLGSPKQDGDALVWRCNETVIYERRNGTIKGSAEVDDRGSLSLTNLTTAMSCTYRAEHWSKSAMPLKKTTANVCVVPKAPVPTLVVTCSSSGVGSLYCASGSSKGFTLSWFHNNVELKERVNPFTPTHPGEKDQYKCRLSNDLYLGDTQDSNDVIISCPRPDECTDKLEGSSHTIVLDLPEKSRGSLTWKCNDTTIYPSKTTARVQSTVNVDKKGSLSLTKLTTSVSGTYTAEYRVDKISATKTERLCVLRKYTQMLKML</sequence>
<dbReference type="InterPro" id="IPR036179">
    <property type="entry name" value="Ig-like_dom_sf"/>
</dbReference>
<reference evidence="2 3" key="1">
    <citation type="submission" date="2024-09" db="EMBL/GenBank/DDBJ databases">
        <title>A chromosome-level genome assembly of Gray's grenadier anchovy, Coilia grayii.</title>
        <authorList>
            <person name="Fu Z."/>
        </authorList>
    </citation>
    <scope>NUCLEOTIDE SEQUENCE [LARGE SCALE GENOMIC DNA]</scope>
    <source>
        <strain evidence="2">G4</strain>
        <tissue evidence="2">Muscle</tissue>
    </source>
</reference>